<dbReference type="OrthoDB" id="8525891at2"/>
<dbReference type="GO" id="GO:0047617">
    <property type="term" value="F:fatty acyl-CoA hydrolase activity"/>
    <property type="evidence" value="ECO:0007669"/>
    <property type="project" value="UniProtKB-EC"/>
</dbReference>
<dbReference type="CDD" id="cd03443">
    <property type="entry name" value="PaaI_thioesterase"/>
    <property type="match status" value="1"/>
</dbReference>
<evidence type="ECO:0000256" key="6">
    <source>
        <dbReference type="ARBA" id="ARBA00040062"/>
    </source>
</evidence>
<evidence type="ECO:0000259" key="8">
    <source>
        <dbReference type="Pfam" id="PF03061"/>
    </source>
</evidence>
<dbReference type="PANTHER" id="PTHR43240:SF20">
    <property type="entry name" value="MEDIUM_LONG-CHAIN ACYL-COA THIOESTERASE YIGI"/>
    <property type="match status" value="1"/>
</dbReference>
<evidence type="ECO:0000256" key="5">
    <source>
        <dbReference type="ARBA" id="ARBA00038894"/>
    </source>
</evidence>
<keyword evidence="10" id="KW-1185">Reference proteome</keyword>
<comment type="catalytic activity">
    <reaction evidence="2">
        <text>a fatty acyl-CoA + H2O = a fatty acid + CoA + H(+)</text>
        <dbReference type="Rhea" id="RHEA:16781"/>
        <dbReference type="ChEBI" id="CHEBI:15377"/>
        <dbReference type="ChEBI" id="CHEBI:15378"/>
        <dbReference type="ChEBI" id="CHEBI:28868"/>
        <dbReference type="ChEBI" id="CHEBI:57287"/>
        <dbReference type="ChEBI" id="CHEBI:77636"/>
        <dbReference type="EC" id="3.1.2.20"/>
    </reaction>
</comment>
<dbReference type="InterPro" id="IPR003736">
    <property type="entry name" value="PAAI_dom"/>
</dbReference>
<dbReference type="RefSeq" id="WP_130482088.1">
    <property type="nucleotide sequence ID" value="NZ_SGWV01000009.1"/>
</dbReference>
<dbReference type="PANTHER" id="PTHR43240">
    <property type="entry name" value="1,4-DIHYDROXY-2-NAPHTHOYL-COA THIOESTERASE 1"/>
    <property type="match status" value="1"/>
</dbReference>
<accession>A0A4Q7LJJ0</accession>
<evidence type="ECO:0000313" key="10">
    <source>
        <dbReference type="Proteomes" id="UP000293433"/>
    </source>
</evidence>
<comment type="catalytic activity">
    <reaction evidence="3">
        <text>a long-chain fatty acyl-CoA + H2O = a long-chain fatty acid + CoA + H(+)</text>
        <dbReference type="Rhea" id="RHEA:67680"/>
        <dbReference type="ChEBI" id="CHEBI:15377"/>
        <dbReference type="ChEBI" id="CHEBI:15378"/>
        <dbReference type="ChEBI" id="CHEBI:57287"/>
        <dbReference type="ChEBI" id="CHEBI:57560"/>
        <dbReference type="ChEBI" id="CHEBI:83139"/>
    </reaction>
</comment>
<reference evidence="9 10" key="1">
    <citation type="submission" date="2019-02" db="EMBL/GenBank/DDBJ databases">
        <title>Genomic Encyclopedia of Type Strains, Phase IV (KMG-IV): sequencing the most valuable type-strain genomes for metagenomic binning, comparative biology and taxonomic classification.</title>
        <authorList>
            <person name="Goeker M."/>
        </authorList>
    </citation>
    <scope>NUCLEOTIDE SEQUENCE [LARGE SCALE GENOMIC DNA]</scope>
    <source>
        <strain evidence="9 10">DSM 10617</strain>
    </source>
</reference>
<dbReference type="NCBIfam" id="TIGR00369">
    <property type="entry name" value="unchar_dom_1"/>
    <property type="match status" value="1"/>
</dbReference>
<dbReference type="Pfam" id="PF03061">
    <property type="entry name" value="4HBT"/>
    <property type="match status" value="1"/>
</dbReference>
<dbReference type="Gene3D" id="3.10.129.10">
    <property type="entry name" value="Hotdog Thioesterase"/>
    <property type="match status" value="1"/>
</dbReference>
<comment type="caution">
    <text evidence="9">The sequence shown here is derived from an EMBL/GenBank/DDBJ whole genome shotgun (WGS) entry which is preliminary data.</text>
</comment>
<dbReference type="EC" id="3.1.2.20" evidence="5"/>
<sequence>MSAFQAADPAYAERVAESFARQSAMSTIGARLVAVRPGEVEIELPHGPAICQQHGFVHAGIVSTALDSACGYAASSLMPADAGVLTIEFKVNLLAPARGPVIRMTGRVVKAGRTISVVEGQAVQAHPRDPAQTQVVATMTATVMTISGREDVRG</sequence>
<dbReference type="EMBL" id="SGWV01000009">
    <property type="protein sequence ID" value="RZS54765.1"/>
    <property type="molecule type" value="Genomic_DNA"/>
</dbReference>
<comment type="similarity">
    <text evidence="4">Belongs to the YigI thioesterase family.</text>
</comment>
<protein>
    <recommendedName>
        <fullName evidence="6">Medium/long-chain acyl-CoA thioesterase YigI</fullName>
        <ecNumber evidence="5">3.1.2.20</ecNumber>
    </recommendedName>
</protein>
<dbReference type="InterPro" id="IPR006683">
    <property type="entry name" value="Thioestr_dom"/>
</dbReference>
<dbReference type="Proteomes" id="UP000293433">
    <property type="component" value="Unassembled WGS sequence"/>
</dbReference>
<proteinExistence type="inferred from homology"/>
<evidence type="ECO:0000256" key="2">
    <source>
        <dbReference type="ARBA" id="ARBA00035880"/>
    </source>
</evidence>
<evidence type="ECO:0000256" key="4">
    <source>
        <dbReference type="ARBA" id="ARBA00038381"/>
    </source>
</evidence>
<feature type="domain" description="Thioesterase" evidence="8">
    <location>
        <begin position="54"/>
        <end position="128"/>
    </location>
</feature>
<evidence type="ECO:0000256" key="7">
    <source>
        <dbReference type="ARBA" id="ARBA00048062"/>
    </source>
</evidence>
<dbReference type="AlphaFoldDB" id="A0A4Q7LJJ0"/>
<dbReference type="SUPFAM" id="SSF54637">
    <property type="entry name" value="Thioesterase/thiol ester dehydrase-isomerase"/>
    <property type="match status" value="1"/>
</dbReference>
<comment type="catalytic activity">
    <reaction evidence="7">
        <text>a medium-chain fatty acyl-CoA + H2O = a medium-chain fatty acid + CoA + H(+)</text>
        <dbReference type="Rhea" id="RHEA:68184"/>
        <dbReference type="ChEBI" id="CHEBI:15377"/>
        <dbReference type="ChEBI" id="CHEBI:15378"/>
        <dbReference type="ChEBI" id="CHEBI:57287"/>
        <dbReference type="ChEBI" id="CHEBI:59558"/>
        <dbReference type="ChEBI" id="CHEBI:90546"/>
    </reaction>
</comment>
<evidence type="ECO:0000256" key="3">
    <source>
        <dbReference type="ARBA" id="ARBA00036002"/>
    </source>
</evidence>
<evidence type="ECO:0000256" key="1">
    <source>
        <dbReference type="ARBA" id="ARBA00022801"/>
    </source>
</evidence>
<keyword evidence="1" id="KW-0378">Hydrolase</keyword>
<evidence type="ECO:0000313" key="9">
    <source>
        <dbReference type="EMBL" id="RZS54765.1"/>
    </source>
</evidence>
<gene>
    <name evidence="9" type="ORF">EV685_2249</name>
</gene>
<dbReference type="InterPro" id="IPR029069">
    <property type="entry name" value="HotDog_dom_sf"/>
</dbReference>
<name>A0A4Q7LJJ0_9BURK</name>
<organism evidence="9 10">
    <name type="scientific">Sphaerotilus mobilis</name>
    <dbReference type="NCBI Taxonomy" id="47994"/>
    <lineage>
        <taxon>Bacteria</taxon>
        <taxon>Pseudomonadati</taxon>
        <taxon>Pseudomonadota</taxon>
        <taxon>Betaproteobacteria</taxon>
        <taxon>Burkholderiales</taxon>
        <taxon>Sphaerotilaceae</taxon>
        <taxon>Sphaerotilus</taxon>
    </lineage>
</organism>